<dbReference type="AlphaFoldDB" id="A0A9D2M0X3"/>
<keyword evidence="1" id="KW-0812">Transmembrane</keyword>
<evidence type="ECO:0000313" key="3">
    <source>
        <dbReference type="Proteomes" id="UP000824209"/>
    </source>
</evidence>
<dbReference type="Pfam" id="PF07554">
    <property type="entry name" value="FIVAR"/>
    <property type="match status" value="3"/>
</dbReference>
<dbReference type="EMBL" id="DWYA01000003">
    <property type="protein sequence ID" value="HJB38815.1"/>
    <property type="molecule type" value="Genomic_DNA"/>
</dbReference>
<reference evidence="2" key="1">
    <citation type="journal article" date="2021" name="PeerJ">
        <title>Extensive microbial diversity within the chicken gut microbiome revealed by metagenomics and culture.</title>
        <authorList>
            <person name="Gilroy R."/>
            <person name="Ravi A."/>
            <person name="Getino M."/>
            <person name="Pursley I."/>
            <person name="Horton D.L."/>
            <person name="Alikhan N.F."/>
            <person name="Baker D."/>
            <person name="Gharbi K."/>
            <person name="Hall N."/>
            <person name="Watson M."/>
            <person name="Adriaenssens E.M."/>
            <person name="Foster-Nyarko E."/>
            <person name="Jarju S."/>
            <person name="Secka A."/>
            <person name="Antonio M."/>
            <person name="Oren A."/>
            <person name="Chaudhuri R.R."/>
            <person name="La Ragione R."/>
            <person name="Hildebrand F."/>
            <person name="Pallen M.J."/>
        </authorList>
    </citation>
    <scope>NUCLEOTIDE SEQUENCE</scope>
    <source>
        <strain evidence="2">ChiBcec8-14828</strain>
    </source>
</reference>
<protein>
    <submittedName>
        <fullName evidence="2">FIVAR domain-containing protein</fullName>
    </submittedName>
</protein>
<accession>A0A9D2M0X3</accession>
<feature type="non-terminal residue" evidence="2">
    <location>
        <position position="1"/>
    </location>
</feature>
<keyword evidence="1" id="KW-0472">Membrane</keyword>
<evidence type="ECO:0000313" key="2">
    <source>
        <dbReference type="EMBL" id="HJB38815.1"/>
    </source>
</evidence>
<keyword evidence="1" id="KW-1133">Transmembrane helix</keyword>
<comment type="caution">
    <text evidence="2">The sequence shown here is derived from an EMBL/GenBank/DDBJ whole genome shotgun (WGS) entry which is preliminary data.</text>
</comment>
<feature type="transmembrane region" description="Helical" evidence="1">
    <location>
        <begin position="890"/>
        <end position="911"/>
    </location>
</feature>
<proteinExistence type="predicted"/>
<reference evidence="2" key="2">
    <citation type="submission" date="2021-04" db="EMBL/GenBank/DDBJ databases">
        <authorList>
            <person name="Gilroy R."/>
        </authorList>
    </citation>
    <scope>NUCLEOTIDE SEQUENCE</scope>
    <source>
        <strain evidence="2">ChiBcec8-14828</strain>
    </source>
</reference>
<organism evidence="2 3">
    <name type="scientific">Candidatus Ruthenibacterium avium</name>
    <dbReference type="NCBI Taxonomy" id="2838751"/>
    <lineage>
        <taxon>Bacteria</taxon>
        <taxon>Bacillati</taxon>
        <taxon>Bacillota</taxon>
        <taxon>Clostridia</taxon>
        <taxon>Eubacteriales</taxon>
        <taxon>Oscillospiraceae</taxon>
        <taxon>Ruthenibacterium</taxon>
    </lineage>
</organism>
<dbReference type="Gene3D" id="1.20.1270.70">
    <property type="entry name" value="Designed single chain three-helix bundle"/>
    <property type="match status" value="3"/>
</dbReference>
<name>A0A9D2M0X3_9FIRM</name>
<evidence type="ECO:0000256" key="1">
    <source>
        <dbReference type="SAM" id="Phobius"/>
    </source>
</evidence>
<sequence length="918" mass="97651">TFRYNISQNDLGGVINPAGNPDAHVYNNVFYVKEGVPFIRSGMSGGSMVVENNIIYYSGEQPKQEDWYLQTSQDKVKYDNNLYYNYANTPANDANPVVVQKGTPVFVDPGKAPSTPNSVVNDRTAFNGYQLAENSPAINAGKVITDANGYAVEKDFFGNNANVASPDVGAHETNTPALGLSSNVYTIDNDAKAILGLASGTTVQALLQDLIYDEGIQVSVHNAQGNALGAADVVLGDCTVVVSYNGKTATYTFVLSSDATLHGSIFEVKEKEIFVPSVEKNPTSIKAVAAGMEVDRGASITFENNGQPVESGSIADGMTVTITAQDQSAKEQYTIRVKNEYHYVNDFVPNQQGNLWFAQEKTNAGTYVNLTEYNDGYGCWTGSSWASVGLNTKDGEFGLLCDSVEQGQRQGGHSMAYRVPVTGTVTLTFEDFEGKGNVYLRQPGNTGGQAYLQITLNGEPLMDKINIPDDQSGVELQDQTVKVSKGDYLRVEAINEGNPTKASMCVTPIVRYENVEPPEADKSVLSQQVDLALTLQQADYTADSWAVFAGALQQAQAVLADTAATQETVDAACEALVQAMAALVKSADKTALGQLIEQAKKLSQADYTASTWALFAQALQNAQTVLADGNATQAQINSAYTELERAMTQLAKPADKTALNQLIEQAKALKEADYTADSWKVFTDALQAAVSAAADANLSQTQVDAAYHALNQAMASLVKPDAPTYSVQKGTLNAVPESLKAMYGSVEDMIAKMLSQAQTVLSTASKEASKLFDVNLMVKDANGQISEVLPENFPALGVVVEIPFSDLGEGINSTNCNFVVTHMLEHDTQTAKAGDVEIIAAETTATGLRFVAHSLSPIMVSWAGKTPAPVTGGTSSGTAVIVQTGDSAQLAAWGALALCSAAAITVTHLYAGKAKRKK</sequence>
<gene>
    <name evidence="2" type="ORF">H9943_00270</name>
</gene>
<dbReference type="Proteomes" id="UP000824209">
    <property type="component" value="Unassembled WGS sequence"/>
</dbReference>